<reference evidence="4 5" key="1">
    <citation type="submission" date="2014-03" db="EMBL/GenBank/DDBJ databases">
        <title>Complete genome sequence of the Radio-Resistant Rubrobacter radiotolerans RSPS-4.</title>
        <authorList>
            <person name="Egas C.C."/>
            <person name="Barroso C.C."/>
            <person name="Froufe H.J.C."/>
            <person name="Pacheco J.J."/>
            <person name="Albuquerque L.L."/>
            <person name="da Costa M.M.S."/>
        </authorList>
    </citation>
    <scope>NUCLEOTIDE SEQUENCE [LARGE SCALE GENOMIC DNA]</scope>
    <source>
        <strain evidence="4 5">RSPS-4</strain>
    </source>
</reference>
<organism evidence="4 5">
    <name type="scientific">Rubrobacter radiotolerans</name>
    <name type="common">Arthrobacter radiotolerans</name>
    <dbReference type="NCBI Taxonomy" id="42256"/>
    <lineage>
        <taxon>Bacteria</taxon>
        <taxon>Bacillati</taxon>
        <taxon>Actinomycetota</taxon>
        <taxon>Rubrobacteria</taxon>
        <taxon>Rubrobacterales</taxon>
        <taxon>Rubrobacteraceae</taxon>
        <taxon>Rubrobacter</taxon>
    </lineage>
</organism>
<feature type="transmembrane region" description="Helical" evidence="3">
    <location>
        <begin position="21"/>
        <end position="43"/>
    </location>
</feature>
<keyword evidence="3" id="KW-0472">Membrane</keyword>
<evidence type="ECO:0000256" key="1">
    <source>
        <dbReference type="ARBA" id="ARBA00022801"/>
    </source>
</evidence>
<evidence type="ECO:0000313" key="4">
    <source>
        <dbReference type="EMBL" id="AHY47726.1"/>
    </source>
</evidence>
<sequence>MPEILNRAARREHGGSPLGSVFFGVLSLVMVLAGAGLIASFFMAGGLSSAASGAGGAGGFNVPTLEEENQSAGGPQDRTLVLDVPQMSRIDEAEVPSASGTDTEALDSNKAVHLRGTGFPWEEGANVYIAGHRLGYPGSESFLAFYDLTNLENGDEVYLTDSNGTRYTYRVFRELTVSPTDLSVTEPVEGKSVLTLQTCTLPDYSQRLVVQAELVNTEEDFA</sequence>
<feature type="active site" description="Proton donor/acceptor" evidence="2">
    <location>
        <position position="132"/>
    </location>
</feature>
<dbReference type="InterPro" id="IPR005754">
    <property type="entry name" value="Sortase"/>
</dbReference>
<dbReference type="Pfam" id="PF04203">
    <property type="entry name" value="Sortase"/>
    <property type="match status" value="1"/>
</dbReference>
<dbReference type="GO" id="GO:0016787">
    <property type="term" value="F:hydrolase activity"/>
    <property type="evidence" value="ECO:0007669"/>
    <property type="project" value="UniProtKB-KW"/>
</dbReference>
<dbReference type="SUPFAM" id="SSF63817">
    <property type="entry name" value="Sortase"/>
    <property type="match status" value="1"/>
</dbReference>
<dbReference type="Gene3D" id="2.40.260.10">
    <property type="entry name" value="Sortase"/>
    <property type="match status" value="1"/>
</dbReference>
<evidence type="ECO:0000256" key="2">
    <source>
        <dbReference type="PIRSR" id="PIRSR605754-1"/>
    </source>
</evidence>
<dbReference type="Proteomes" id="UP000025229">
    <property type="component" value="Chromosome"/>
</dbReference>
<keyword evidence="3" id="KW-0812">Transmembrane</keyword>
<dbReference type="InterPro" id="IPR023365">
    <property type="entry name" value="Sortase_dom-sf"/>
</dbReference>
<dbReference type="CDD" id="cd05830">
    <property type="entry name" value="Sortase_E"/>
    <property type="match status" value="1"/>
</dbReference>
<keyword evidence="1" id="KW-0378">Hydrolase</keyword>
<evidence type="ECO:0000313" key="5">
    <source>
        <dbReference type="Proteomes" id="UP000025229"/>
    </source>
</evidence>
<gene>
    <name evidence="4" type="ORF">RradSPS_2443</name>
</gene>
<feature type="active site" description="Acyl-thioester intermediate" evidence="2">
    <location>
        <position position="199"/>
    </location>
</feature>
<dbReference type="AlphaFoldDB" id="A0A023X683"/>
<dbReference type="HOGENOM" id="CLU_108927_0_0_11"/>
<protein>
    <submittedName>
        <fullName evidence="4">Sortase</fullName>
    </submittedName>
</protein>
<dbReference type="eggNOG" id="COG3764">
    <property type="taxonomic scope" value="Bacteria"/>
</dbReference>
<name>A0A023X683_RUBRA</name>
<evidence type="ECO:0000256" key="3">
    <source>
        <dbReference type="SAM" id="Phobius"/>
    </source>
</evidence>
<dbReference type="KEGG" id="rrd:RradSPS_2443"/>
<proteinExistence type="predicted"/>
<keyword evidence="5" id="KW-1185">Reference proteome</keyword>
<dbReference type="STRING" id="42256.RradSPS_2443"/>
<accession>A0A023X683</accession>
<dbReference type="NCBIfam" id="TIGR01076">
    <property type="entry name" value="sortase_fam"/>
    <property type="match status" value="1"/>
</dbReference>
<keyword evidence="3" id="KW-1133">Transmembrane helix</keyword>
<dbReference type="EMBL" id="CP007514">
    <property type="protein sequence ID" value="AHY47726.1"/>
    <property type="molecule type" value="Genomic_DNA"/>
</dbReference>
<dbReference type="InterPro" id="IPR042003">
    <property type="entry name" value="Sortase_E"/>
</dbReference>